<dbReference type="EMBL" id="DS989856">
    <property type="protein sequence ID" value="EDX73651.1"/>
    <property type="molecule type" value="Genomic_DNA"/>
</dbReference>
<dbReference type="Proteomes" id="UP000003835">
    <property type="component" value="Unassembled WGS sequence"/>
</dbReference>
<organism evidence="1 2">
    <name type="scientific">Coleofasciculus chthonoplastes PCC 7420</name>
    <dbReference type="NCBI Taxonomy" id="118168"/>
    <lineage>
        <taxon>Bacteria</taxon>
        <taxon>Bacillati</taxon>
        <taxon>Cyanobacteriota</taxon>
        <taxon>Cyanophyceae</taxon>
        <taxon>Coleofasciculales</taxon>
        <taxon>Coleofasciculaceae</taxon>
        <taxon>Coleofasciculus</taxon>
    </lineage>
</organism>
<protein>
    <submittedName>
        <fullName evidence="1">Uncharacterized protein</fullName>
    </submittedName>
</protein>
<gene>
    <name evidence="1" type="ORF">MC7420_6699</name>
</gene>
<reference evidence="1 2" key="1">
    <citation type="submission" date="2008-07" db="EMBL/GenBank/DDBJ databases">
        <authorList>
            <person name="Tandeau de Marsac N."/>
            <person name="Ferriera S."/>
            <person name="Johnson J."/>
            <person name="Kravitz S."/>
            <person name="Beeson K."/>
            <person name="Sutton G."/>
            <person name="Rogers Y.-H."/>
            <person name="Friedman R."/>
            <person name="Frazier M."/>
            <person name="Venter J.C."/>
        </authorList>
    </citation>
    <scope>NUCLEOTIDE SEQUENCE [LARGE SCALE GENOMIC DNA]</scope>
    <source>
        <strain evidence="1 2">PCC 7420</strain>
    </source>
</reference>
<name>B4VWK8_9CYAN</name>
<dbReference type="HOGENOM" id="CLU_3342475_0_0_3"/>
<proteinExistence type="predicted"/>
<accession>B4VWK8</accession>
<keyword evidence="2" id="KW-1185">Reference proteome</keyword>
<sequence>MFSGEWLGMGKLYYFIIDDVFVRCLGMMKGLGWVLGV</sequence>
<evidence type="ECO:0000313" key="1">
    <source>
        <dbReference type="EMBL" id="EDX73651.1"/>
    </source>
</evidence>
<evidence type="ECO:0000313" key="2">
    <source>
        <dbReference type="Proteomes" id="UP000003835"/>
    </source>
</evidence>
<dbReference type="STRING" id="118168.MC7420_6699"/>
<dbReference type="AlphaFoldDB" id="B4VWK8"/>